<evidence type="ECO:0000313" key="3">
    <source>
        <dbReference type="Proteomes" id="UP001629953"/>
    </source>
</evidence>
<name>A0ABW9G1T3_9GAMM</name>
<dbReference type="RefSeq" id="WP_408621837.1">
    <property type="nucleotide sequence ID" value="NZ_JBEQCT010000001.1"/>
</dbReference>
<proteinExistence type="predicted"/>
<keyword evidence="3" id="KW-1185">Reference proteome</keyword>
<feature type="compositionally biased region" description="Low complexity" evidence="1">
    <location>
        <begin position="12"/>
        <end position="24"/>
    </location>
</feature>
<feature type="compositionally biased region" description="Polar residues" evidence="1">
    <location>
        <begin position="33"/>
        <end position="49"/>
    </location>
</feature>
<dbReference type="InterPro" id="IPR045459">
    <property type="entry name" value="DUF5908"/>
</dbReference>
<feature type="region of interest" description="Disordered" evidence="1">
    <location>
        <begin position="1"/>
        <end position="64"/>
    </location>
</feature>
<dbReference type="Proteomes" id="UP001629953">
    <property type="component" value="Unassembled WGS sequence"/>
</dbReference>
<protein>
    <submittedName>
        <fullName evidence="2">DUF5908 family protein</fullName>
    </submittedName>
</protein>
<accession>A0ABW9G1T3</accession>
<evidence type="ECO:0000256" key="1">
    <source>
        <dbReference type="SAM" id="MobiDB-lite"/>
    </source>
</evidence>
<reference evidence="2 3" key="1">
    <citation type="journal article" date="2013" name="Int. J. Syst. Evol. Microbiol.">
        <title>Celerinatantimonas yamalensis sp. nov., a cold-adapted diazotrophic bacterium from a cold permafrost brine.</title>
        <authorList>
            <person name="Shcherbakova V."/>
            <person name="Chuvilskaya N."/>
            <person name="Rivkina E."/>
            <person name="Demidov N."/>
            <person name="Uchaeva V."/>
            <person name="Suetin S."/>
            <person name="Suzina N."/>
            <person name="Gilichinsky D."/>
        </authorList>
    </citation>
    <scope>NUCLEOTIDE SEQUENCE [LARGE SCALE GENOMIC DNA]</scope>
    <source>
        <strain evidence="2 3">C7</strain>
    </source>
</reference>
<evidence type="ECO:0000313" key="2">
    <source>
        <dbReference type="EMBL" id="MFM2483675.1"/>
    </source>
</evidence>
<comment type="caution">
    <text evidence="2">The sequence shown here is derived from an EMBL/GenBank/DDBJ whole genome shotgun (WGS) entry which is preliminary data.</text>
</comment>
<dbReference type="EMBL" id="JBEQCT010000001">
    <property type="protein sequence ID" value="MFM2483675.1"/>
    <property type="molecule type" value="Genomic_DNA"/>
</dbReference>
<dbReference type="Pfam" id="PF19265">
    <property type="entry name" value="DUF5908"/>
    <property type="match status" value="1"/>
</dbReference>
<organism evidence="2 3">
    <name type="scientific">Celerinatantimonas yamalensis</name>
    <dbReference type="NCBI Taxonomy" id="559956"/>
    <lineage>
        <taxon>Bacteria</taxon>
        <taxon>Pseudomonadati</taxon>
        <taxon>Pseudomonadota</taxon>
        <taxon>Gammaproteobacteria</taxon>
        <taxon>Celerinatantimonadaceae</taxon>
        <taxon>Celerinatantimonas</taxon>
    </lineage>
</organism>
<sequence>MPIEVKQMVIQSNVSSNASSSETATSDKRRSCDQSNTLLSSHQSENSSKFKALHHKVHTDIRER</sequence>
<gene>
    <name evidence="2" type="ORF">ABUE30_01070</name>
</gene>